<accession>A0AAE0ES15</accession>
<dbReference type="InterPro" id="IPR037357">
    <property type="entry name" value="COMMD5"/>
</dbReference>
<dbReference type="PANTHER" id="PTHR15666">
    <property type="entry name" value="COMM DOMAIN CONTAINING PROTEIN 5"/>
    <property type="match status" value="1"/>
</dbReference>
<sequence>MTELRPQDSVGLPHLDDLRWRVDVTLSTGSMSRVLKPTILMQATLSDGSIRTFEVNVEQFHEFRHSVARCLHEMEVVQPKMDQAVDAGRKIKTQWEKVHGLDGTRTTAR</sequence>
<gene>
    <name evidence="4" type="ORF">CYMTET_52047</name>
</gene>
<dbReference type="Pfam" id="PF07258">
    <property type="entry name" value="COMM_domain"/>
    <property type="match status" value="1"/>
</dbReference>
<feature type="domain" description="COMM" evidence="3">
    <location>
        <begin position="14"/>
        <end position="78"/>
    </location>
</feature>
<evidence type="ECO:0000256" key="2">
    <source>
        <dbReference type="ARBA" id="ARBA00093452"/>
    </source>
</evidence>
<dbReference type="PROSITE" id="PS51269">
    <property type="entry name" value="COMM"/>
    <property type="match status" value="1"/>
</dbReference>
<evidence type="ECO:0000256" key="1">
    <source>
        <dbReference type="ARBA" id="ARBA00016556"/>
    </source>
</evidence>
<protein>
    <recommendedName>
        <fullName evidence="1">COMM domain-containing protein 5</fullName>
    </recommendedName>
</protein>
<comment type="caution">
    <text evidence="4">The sequence shown here is derived from an EMBL/GenBank/DDBJ whole genome shotgun (WGS) entry which is preliminary data.</text>
</comment>
<dbReference type="InterPro" id="IPR017920">
    <property type="entry name" value="COMM"/>
</dbReference>
<evidence type="ECO:0000313" key="4">
    <source>
        <dbReference type="EMBL" id="KAK3237907.1"/>
    </source>
</evidence>
<proteinExistence type="inferred from homology"/>
<name>A0AAE0ES15_9CHLO</name>
<dbReference type="PANTHER" id="PTHR15666:SF1">
    <property type="entry name" value="COMM DOMAIN-CONTAINING PROTEIN 5"/>
    <property type="match status" value="1"/>
</dbReference>
<organism evidence="4 5">
    <name type="scientific">Cymbomonas tetramitiformis</name>
    <dbReference type="NCBI Taxonomy" id="36881"/>
    <lineage>
        <taxon>Eukaryota</taxon>
        <taxon>Viridiplantae</taxon>
        <taxon>Chlorophyta</taxon>
        <taxon>Pyramimonadophyceae</taxon>
        <taxon>Pyramimonadales</taxon>
        <taxon>Pyramimonadaceae</taxon>
        <taxon>Cymbomonas</taxon>
    </lineage>
</organism>
<evidence type="ECO:0000259" key="3">
    <source>
        <dbReference type="PROSITE" id="PS51269"/>
    </source>
</evidence>
<comment type="similarity">
    <text evidence="2">Belongs to the COMM domain-containing protein 5 family.</text>
</comment>
<dbReference type="EMBL" id="LGRX02034401">
    <property type="protein sequence ID" value="KAK3237907.1"/>
    <property type="molecule type" value="Genomic_DNA"/>
</dbReference>
<keyword evidence="5" id="KW-1185">Reference proteome</keyword>
<evidence type="ECO:0000313" key="5">
    <source>
        <dbReference type="Proteomes" id="UP001190700"/>
    </source>
</evidence>
<dbReference type="AlphaFoldDB" id="A0AAE0ES15"/>
<dbReference type="Proteomes" id="UP001190700">
    <property type="component" value="Unassembled WGS sequence"/>
</dbReference>
<dbReference type="GO" id="GO:0005634">
    <property type="term" value="C:nucleus"/>
    <property type="evidence" value="ECO:0007669"/>
    <property type="project" value="TreeGrafter"/>
</dbReference>
<reference evidence="4 5" key="1">
    <citation type="journal article" date="2015" name="Genome Biol. Evol.">
        <title>Comparative Genomics of a Bacterivorous Green Alga Reveals Evolutionary Causalities and Consequences of Phago-Mixotrophic Mode of Nutrition.</title>
        <authorList>
            <person name="Burns J.A."/>
            <person name="Paasch A."/>
            <person name="Narechania A."/>
            <person name="Kim E."/>
        </authorList>
    </citation>
    <scope>NUCLEOTIDE SEQUENCE [LARGE SCALE GENOMIC DNA]</scope>
    <source>
        <strain evidence="4 5">PLY_AMNH</strain>
    </source>
</reference>